<name>A0A9C7GCU3_9BACI</name>
<keyword evidence="2" id="KW-1185">Reference proteome</keyword>
<protein>
    <submittedName>
        <fullName evidence="1">Uncharacterized protein</fullName>
    </submittedName>
</protein>
<comment type="caution">
    <text evidence="1">The sequence shown here is derived from an EMBL/GenBank/DDBJ whole genome shotgun (WGS) entry which is preliminary data.</text>
</comment>
<accession>A0A9C7GCU3</accession>
<evidence type="ECO:0000313" key="1">
    <source>
        <dbReference type="EMBL" id="CAG9610236.1"/>
    </source>
</evidence>
<sequence>MMKIKGEDCGFNRMGLQFQKLTFTVVLTIFTSLPVKL</sequence>
<gene>
    <name evidence="1" type="ORF">NEOCIP111885_03982</name>
</gene>
<proteinExistence type="predicted"/>
<dbReference type="AlphaFoldDB" id="A0A9C7GCU3"/>
<organism evidence="1 2">
    <name type="scientific">Pseudoneobacillus rhizosphaerae</name>
    <dbReference type="NCBI Taxonomy" id="2880968"/>
    <lineage>
        <taxon>Bacteria</taxon>
        <taxon>Bacillati</taxon>
        <taxon>Bacillota</taxon>
        <taxon>Bacilli</taxon>
        <taxon>Bacillales</taxon>
        <taxon>Bacillaceae</taxon>
        <taxon>Pseudoneobacillus</taxon>
    </lineage>
</organism>
<dbReference type="Proteomes" id="UP000789845">
    <property type="component" value="Unassembled WGS sequence"/>
</dbReference>
<reference evidence="1" key="1">
    <citation type="submission" date="2021-10" db="EMBL/GenBank/DDBJ databases">
        <authorList>
            <person name="Criscuolo A."/>
        </authorList>
    </citation>
    <scope>NUCLEOTIDE SEQUENCE</scope>
    <source>
        <strain evidence="1">CIP111885</strain>
    </source>
</reference>
<dbReference type="EMBL" id="CAKJTG010000031">
    <property type="protein sequence ID" value="CAG9610236.1"/>
    <property type="molecule type" value="Genomic_DNA"/>
</dbReference>
<evidence type="ECO:0000313" key="2">
    <source>
        <dbReference type="Proteomes" id="UP000789845"/>
    </source>
</evidence>